<dbReference type="AlphaFoldDB" id="A0A0F7VHC5"/>
<evidence type="ECO:0000256" key="9">
    <source>
        <dbReference type="ARBA" id="ARBA00023134"/>
    </source>
</evidence>
<keyword evidence="11" id="KW-0675">Receptor</keyword>
<dbReference type="SMART" id="SM00044">
    <property type="entry name" value="CYCc"/>
    <property type="match status" value="1"/>
</dbReference>
<dbReference type="GO" id="GO:0004672">
    <property type="term" value="F:protein kinase activity"/>
    <property type="evidence" value="ECO:0007669"/>
    <property type="project" value="InterPro"/>
</dbReference>
<evidence type="ECO:0000256" key="1">
    <source>
        <dbReference type="ARBA" id="ARBA00001436"/>
    </source>
</evidence>
<dbReference type="InterPro" id="IPR001828">
    <property type="entry name" value="ANF_lig-bd_rcpt"/>
</dbReference>
<dbReference type="FunFam" id="3.40.50.2300:FF:000371">
    <property type="entry name" value="Guanylate cyclase"/>
    <property type="match status" value="1"/>
</dbReference>
<dbReference type="GO" id="GO:0035556">
    <property type="term" value="P:intracellular signal transduction"/>
    <property type="evidence" value="ECO:0007669"/>
    <property type="project" value="InterPro"/>
</dbReference>
<keyword evidence="4" id="KW-1003">Cell membrane</keyword>
<evidence type="ECO:0000256" key="15">
    <source>
        <dbReference type="RuleBase" id="RU000405"/>
    </source>
</evidence>
<dbReference type="Gene3D" id="3.40.50.2300">
    <property type="match status" value="3"/>
</dbReference>
<evidence type="ECO:0000256" key="13">
    <source>
        <dbReference type="ARBA" id="ARBA00023239"/>
    </source>
</evidence>
<sequence>MVLIGSILCLMTLLLNVEVYSKEVKPIRLAVLAPDDDSLPFSLHKVLPAVLYAVRTLLRQGEKPMEVLYRDTQCSSTYGPLTAFSLYNSGLADVFLGPLCPYVLAPVARYSSVWGLPILTAGGLNGNFDHKEPHYRILTRMNGYYSQIATIVLQVLQKFNWKVVALLFHNYEDRTTKGFSNCYFTLAPVYTALGKQSFHRAFDEYSKDRDYIKLLKEVTLHSRIIVMCASPDTVREILLAAEELGMISSGEYVFFSIELFTSKMESEQPWKRENDTEDRNSRARNAYEALLTVTARIPETEEYKNFSREVKEIARKEFAFEYGKEEVNAFVTAFHEAVLLYSLALNETLEEGYSASNGTIIVQKMWNRTFEGITGKVTIDENGDRDADYSILDLNPESEKFEVVANYIGTEKRVVDEPGKKFHWAGGRTEPPSDNPACGFDGSKCPKNGDNQLIITITLSCVLVIISLVSLAYFRYYRREAQLASMTWKIKWDELSVSTVSKKKRPGSKMSLTRISIASTVSAETLPLYDTNQQMFTNTAYYKGTVVFLKPIQRSRIDVGRPSLLEIKMIKDLQHDHIVRFIGAVIDPPNCYLVTEYFSRGSLQDILENEQIKLDWMFRYSLMYDLVKGMTYLHNSDVRSHGNLTSSNCLVDSRFALKITDFGVHFLRSLDDPDVLGSYIFWKRKLWTAPELLRMPVRPPEGTQKGDVYSFAIIAHEIVIRKGIFYLGGQHLTPREIVDNVKNSQNTPFRPYLEKDSYDDEVIHMIKKCWTEDPTERPDFQALKSIIRRLNKDNDSGNILDNLLSRMEQYANNLEALVEERTADYLEEKRKAEDLLYQLLPKSVASQLIRGESVTAEAFDGVTIYFSDIVGFTEMSAESTPMEVVDLLNDLYTCFDSIIENFDVYKVETIGDAYMVVSGLPVRNGNLHAREIARMSLALLSAVKSFTIRHRPHEKLKLRIGLHTGPCAAGVVGLKMPRYCLFGDTVNTASRMESTGSPLRIHLSTKTKEVLDTFKTFVLECRGDIEIKGKGKMTTYWLIGEQENPKSNPSPVTREEPIQNSKDVRETKL</sequence>
<feature type="region of interest" description="Disordered" evidence="17">
    <location>
        <begin position="1041"/>
        <end position="1069"/>
    </location>
</feature>
<dbReference type="GO" id="GO:0001653">
    <property type="term" value="F:peptide receptor activity"/>
    <property type="evidence" value="ECO:0007669"/>
    <property type="project" value="TreeGrafter"/>
</dbReference>
<evidence type="ECO:0000259" key="19">
    <source>
        <dbReference type="PROSITE" id="PS50011"/>
    </source>
</evidence>
<evidence type="ECO:0000256" key="8">
    <source>
        <dbReference type="ARBA" id="ARBA00022989"/>
    </source>
</evidence>
<evidence type="ECO:0000256" key="16">
    <source>
        <dbReference type="RuleBase" id="RU003431"/>
    </source>
</evidence>
<keyword evidence="8" id="KW-1133">Transmembrane helix</keyword>
<dbReference type="InterPro" id="IPR050401">
    <property type="entry name" value="Cyclic_nucleotide_synthase"/>
</dbReference>
<evidence type="ECO:0000259" key="20">
    <source>
        <dbReference type="PROSITE" id="PS50125"/>
    </source>
</evidence>
<keyword evidence="13 15" id="KW-0456">Lyase</keyword>
<keyword evidence="5" id="KW-0812">Transmembrane</keyword>
<evidence type="ECO:0000256" key="3">
    <source>
        <dbReference type="ARBA" id="ARBA00012202"/>
    </source>
</evidence>
<evidence type="ECO:0000256" key="17">
    <source>
        <dbReference type="SAM" id="MobiDB-lite"/>
    </source>
</evidence>
<dbReference type="CDD" id="cd14042">
    <property type="entry name" value="PK_GC-A_B"/>
    <property type="match status" value="1"/>
</dbReference>
<evidence type="ECO:0000313" key="21">
    <source>
        <dbReference type="EMBL" id="CFW94178.1"/>
    </source>
</evidence>
<evidence type="ECO:0000256" key="12">
    <source>
        <dbReference type="ARBA" id="ARBA00023180"/>
    </source>
</evidence>
<dbReference type="SUPFAM" id="SSF53822">
    <property type="entry name" value="Periplasmic binding protein-like I"/>
    <property type="match status" value="1"/>
</dbReference>
<dbReference type="InterPro" id="IPR011009">
    <property type="entry name" value="Kinase-like_dom_sf"/>
</dbReference>
<gene>
    <name evidence="21" type="primary">Csa-Guanyl Cyclase 3</name>
</gene>
<dbReference type="Gene3D" id="3.30.70.1230">
    <property type="entry name" value="Nucleotide cyclase"/>
    <property type="match status" value="1"/>
</dbReference>
<feature type="chain" id="PRO_5002524106" description="Guanylate cyclase" evidence="18">
    <location>
        <begin position="22"/>
        <end position="1069"/>
    </location>
</feature>
<feature type="signal peptide" evidence="18">
    <location>
        <begin position="1"/>
        <end position="21"/>
    </location>
</feature>
<dbReference type="SUPFAM" id="SSF55073">
    <property type="entry name" value="Nucleotide cyclase"/>
    <property type="match status" value="1"/>
</dbReference>
<protein>
    <recommendedName>
        <fullName evidence="3 16">Guanylate cyclase</fullName>
        <ecNumber evidence="3 16">4.6.1.2</ecNumber>
    </recommendedName>
</protein>
<dbReference type="InterPro" id="IPR001170">
    <property type="entry name" value="ANPR/GUC"/>
</dbReference>
<evidence type="ECO:0000256" key="10">
    <source>
        <dbReference type="ARBA" id="ARBA00023136"/>
    </source>
</evidence>
<dbReference type="GO" id="GO:0004383">
    <property type="term" value="F:guanylate cyclase activity"/>
    <property type="evidence" value="ECO:0007669"/>
    <property type="project" value="UniProtKB-EC"/>
</dbReference>
<dbReference type="GO" id="GO:0005886">
    <property type="term" value="C:plasma membrane"/>
    <property type="evidence" value="ECO:0007669"/>
    <property type="project" value="UniProtKB-SubCell"/>
</dbReference>
<dbReference type="Pfam" id="PF01094">
    <property type="entry name" value="ANF_receptor"/>
    <property type="match status" value="1"/>
</dbReference>
<comment type="catalytic activity">
    <reaction evidence="1 16">
        <text>GTP = 3',5'-cyclic GMP + diphosphate</text>
        <dbReference type="Rhea" id="RHEA:13665"/>
        <dbReference type="ChEBI" id="CHEBI:33019"/>
        <dbReference type="ChEBI" id="CHEBI:37565"/>
        <dbReference type="ChEBI" id="CHEBI:57746"/>
        <dbReference type="EC" id="4.6.1.2"/>
    </reaction>
</comment>
<dbReference type="PROSITE" id="PS00452">
    <property type="entry name" value="GUANYLATE_CYCLASE_1"/>
    <property type="match status" value="1"/>
</dbReference>
<keyword evidence="12" id="KW-0325">Glycoprotein</keyword>
<comment type="similarity">
    <text evidence="15">Belongs to the adenylyl cyclase class-4/guanylyl cyclase family.</text>
</comment>
<dbReference type="InterPro" id="IPR000719">
    <property type="entry name" value="Prot_kinase_dom"/>
</dbReference>
<keyword evidence="7" id="KW-0547">Nucleotide-binding</keyword>
<dbReference type="SUPFAM" id="SSF56112">
    <property type="entry name" value="Protein kinase-like (PK-like)"/>
    <property type="match status" value="1"/>
</dbReference>
<keyword evidence="14 16" id="KW-0141">cGMP biosynthesis</keyword>
<evidence type="ECO:0000256" key="7">
    <source>
        <dbReference type="ARBA" id="ARBA00022741"/>
    </source>
</evidence>
<feature type="domain" description="Guanylate cyclase" evidence="20">
    <location>
        <begin position="863"/>
        <end position="993"/>
    </location>
</feature>
<dbReference type="InterPro" id="IPR018297">
    <property type="entry name" value="A/G_cyclase_CS"/>
</dbReference>
<dbReference type="PANTHER" id="PTHR11920">
    <property type="entry name" value="GUANYLYL CYCLASE"/>
    <property type="match status" value="1"/>
</dbReference>
<evidence type="ECO:0000256" key="14">
    <source>
        <dbReference type="ARBA" id="ARBA00023293"/>
    </source>
</evidence>
<dbReference type="FunFam" id="3.30.70.1230:FF:000004">
    <property type="entry name" value="Guanylate cyclase"/>
    <property type="match status" value="1"/>
</dbReference>
<name>A0A0F7VHC5_CUPSA</name>
<dbReference type="GO" id="GO:0007168">
    <property type="term" value="P:receptor guanylyl cyclase signaling pathway"/>
    <property type="evidence" value="ECO:0007669"/>
    <property type="project" value="TreeGrafter"/>
</dbReference>
<dbReference type="GO" id="GO:0004016">
    <property type="term" value="F:adenylate cyclase activity"/>
    <property type="evidence" value="ECO:0007669"/>
    <property type="project" value="TreeGrafter"/>
</dbReference>
<dbReference type="EMBL" id="LN830669">
    <property type="protein sequence ID" value="CFW94178.1"/>
    <property type="molecule type" value="mRNA"/>
</dbReference>
<feature type="non-terminal residue" evidence="21">
    <location>
        <position position="1"/>
    </location>
</feature>
<keyword evidence="9" id="KW-0342">GTP-binding</keyword>
<dbReference type="FunFam" id="1.10.510.10:FF:000420">
    <property type="entry name" value="Guanylate cyclase"/>
    <property type="match status" value="1"/>
</dbReference>
<keyword evidence="10" id="KW-0472">Membrane</keyword>
<evidence type="ECO:0000256" key="11">
    <source>
        <dbReference type="ARBA" id="ARBA00023170"/>
    </source>
</evidence>
<accession>A0A0F7VHC5</accession>
<evidence type="ECO:0000256" key="6">
    <source>
        <dbReference type="ARBA" id="ARBA00022729"/>
    </source>
</evidence>
<dbReference type="InterPro" id="IPR001245">
    <property type="entry name" value="Ser-Thr/Tyr_kinase_cat_dom"/>
</dbReference>
<feature type="domain" description="Protein kinase" evidence="19">
    <location>
        <begin position="515"/>
        <end position="787"/>
    </location>
</feature>
<evidence type="ECO:0000256" key="18">
    <source>
        <dbReference type="SAM" id="SignalP"/>
    </source>
</evidence>
<dbReference type="InterPro" id="IPR028082">
    <property type="entry name" value="Peripla_BP_I"/>
</dbReference>
<proteinExistence type="evidence at transcript level"/>
<comment type="subcellular location">
    <subcellularLocation>
        <location evidence="2">Cell membrane</location>
        <topology evidence="2">Single-pass type I membrane protein</topology>
    </subcellularLocation>
</comment>
<evidence type="ECO:0000256" key="4">
    <source>
        <dbReference type="ARBA" id="ARBA00022475"/>
    </source>
</evidence>
<dbReference type="InterPro" id="IPR001054">
    <property type="entry name" value="A/G_cyclase"/>
</dbReference>
<dbReference type="PANTHER" id="PTHR11920:SF494">
    <property type="entry name" value="ATRIAL NATRIURETIC PEPTIDE RECEPTOR 2"/>
    <property type="match status" value="1"/>
</dbReference>
<dbReference type="Pfam" id="PF07714">
    <property type="entry name" value="PK_Tyr_Ser-Thr"/>
    <property type="match status" value="1"/>
</dbReference>
<reference evidence="21" key="1">
    <citation type="submission" date="2015-03" db="EMBL/GenBank/DDBJ databases">
        <title>Different light-mediated pathways in the principle and secondary eyes of a spider and the eyes of an onychophoran.</title>
        <authorList>
            <person name="Samadi L."/>
            <person name="Schmid A."/>
            <person name="Eriksson B.J."/>
        </authorList>
    </citation>
    <scope>NUCLEOTIDE SEQUENCE</scope>
    <source>
        <strain evidence="21">Cs3</strain>
    </source>
</reference>
<dbReference type="InterPro" id="IPR029787">
    <property type="entry name" value="Nucleotide_cyclase"/>
</dbReference>
<dbReference type="PROSITE" id="PS50125">
    <property type="entry name" value="GUANYLATE_CYCLASE_2"/>
    <property type="match status" value="1"/>
</dbReference>
<dbReference type="Pfam" id="PF00211">
    <property type="entry name" value="Guanylate_cyc"/>
    <property type="match status" value="1"/>
</dbReference>
<keyword evidence="6 18" id="KW-0732">Signal</keyword>
<dbReference type="GO" id="GO:0005525">
    <property type="term" value="F:GTP binding"/>
    <property type="evidence" value="ECO:0007669"/>
    <property type="project" value="UniProtKB-KW"/>
</dbReference>
<dbReference type="EC" id="4.6.1.2" evidence="3 16"/>
<evidence type="ECO:0000256" key="5">
    <source>
        <dbReference type="ARBA" id="ARBA00022692"/>
    </source>
</evidence>
<evidence type="ECO:0000256" key="2">
    <source>
        <dbReference type="ARBA" id="ARBA00004251"/>
    </source>
</evidence>
<dbReference type="CDD" id="cd07302">
    <property type="entry name" value="CHD"/>
    <property type="match status" value="1"/>
</dbReference>
<dbReference type="CDD" id="cd06373">
    <property type="entry name" value="PBP1_NPR-like"/>
    <property type="match status" value="1"/>
</dbReference>
<organism evidence="21">
    <name type="scientific">Cupiennius salei</name>
    <name type="common">American wandering spider</name>
    <dbReference type="NCBI Taxonomy" id="6928"/>
    <lineage>
        <taxon>Eukaryota</taxon>
        <taxon>Metazoa</taxon>
        <taxon>Ecdysozoa</taxon>
        <taxon>Arthropoda</taxon>
        <taxon>Chelicerata</taxon>
        <taxon>Arachnida</taxon>
        <taxon>Araneae</taxon>
        <taxon>Araneomorphae</taxon>
        <taxon>Entelegynae</taxon>
        <taxon>Lycosoidea</taxon>
        <taxon>Ctenidae</taxon>
        <taxon>Cupiennius</taxon>
    </lineage>
</organism>
<dbReference type="PRINTS" id="PR00255">
    <property type="entry name" value="NATPEPTIDER"/>
</dbReference>
<dbReference type="PROSITE" id="PS50011">
    <property type="entry name" value="PROTEIN_KINASE_DOM"/>
    <property type="match status" value="1"/>
</dbReference>
<dbReference type="GO" id="GO:0005524">
    <property type="term" value="F:ATP binding"/>
    <property type="evidence" value="ECO:0007669"/>
    <property type="project" value="InterPro"/>
</dbReference>
<feature type="compositionally biased region" description="Basic and acidic residues" evidence="17">
    <location>
        <begin position="1053"/>
        <end position="1069"/>
    </location>
</feature>
<dbReference type="Gene3D" id="1.10.510.10">
    <property type="entry name" value="Transferase(Phosphotransferase) domain 1"/>
    <property type="match status" value="1"/>
</dbReference>